<reference evidence="3" key="1">
    <citation type="submission" date="2014-11" db="EMBL/GenBank/DDBJ databases">
        <authorList>
            <person name="Amaro Gonzalez C."/>
        </authorList>
    </citation>
    <scope>NUCLEOTIDE SEQUENCE</scope>
</reference>
<protein>
    <submittedName>
        <fullName evidence="3">Uncharacterized protein</fullName>
    </submittedName>
</protein>
<dbReference type="AlphaFoldDB" id="A0A0E9XVV6"/>
<keyword evidence="1" id="KW-0472">Membrane</keyword>
<reference evidence="3" key="2">
    <citation type="journal article" date="2015" name="Fish Shellfish Immunol.">
        <title>Early steps in the European eel (Anguilla anguilla)-Vibrio vulnificus interaction in the gills: Role of the RtxA13 toxin.</title>
        <authorList>
            <person name="Callol A."/>
            <person name="Pajuelo D."/>
            <person name="Ebbesson L."/>
            <person name="Teles M."/>
            <person name="MacKenzie S."/>
            <person name="Amaro C."/>
        </authorList>
    </citation>
    <scope>NUCLEOTIDE SEQUENCE</scope>
</reference>
<evidence type="ECO:0000256" key="1">
    <source>
        <dbReference type="SAM" id="Phobius"/>
    </source>
</evidence>
<name>A0A0E9XVV6_ANGAN</name>
<feature type="chain" id="PRO_5002435232" evidence="2">
    <location>
        <begin position="18"/>
        <end position="61"/>
    </location>
</feature>
<keyword evidence="1" id="KW-0812">Transmembrane</keyword>
<dbReference type="EMBL" id="GBXM01002582">
    <property type="protein sequence ID" value="JAI05996.1"/>
    <property type="molecule type" value="Transcribed_RNA"/>
</dbReference>
<organism evidence="3">
    <name type="scientific">Anguilla anguilla</name>
    <name type="common">European freshwater eel</name>
    <name type="synonym">Muraena anguilla</name>
    <dbReference type="NCBI Taxonomy" id="7936"/>
    <lineage>
        <taxon>Eukaryota</taxon>
        <taxon>Metazoa</taxon>
        <taxon>Chordata</taxon>
        <taxon>Craniata</taxon>
        <taxon>Vertebrata</taxon>
        <taxon>Euteleostomi</taxon>
        <taxon>Actinopterygii</taxon>
        <taxon>Neopterygii</taxon>
        <taxon>Teleostei</taxon>
        <taxon>Anguilliformes</taxon>
        <taxon>Anguillidae</taxon>
        <taxon>Anguilla</taxon>
    </lineage>
</organism>
<evidence type="ECO:0000313" key="3">
    <source>
        <dbReference type="EMBL" id="JAI05996.1"/>
    </source>
</evidence>
<feature type="signal peptide" evidence="2">
    <location>
        <begin position="1"/>
        <end position="17"/>
    </location>
</feature>
<evidence type="ECO:0000256" key="2">
    <source>
        <dbReference type="SAM" id="SignalP"/>
    </source>
</evidence>
<accession>A0A0E9XVV6</accession>
<feature type="transmembrane region" description="Helical" evidence="1">
    <location>
        <begin position="12"/>
        <end position="36"/>
    </location>
</feature>
<keyword evidence="1" id="KW-1133">Transmembrane helix</keyword>
<proteinExistence type="predicted"/>
<sequence>MLHVYFYWSMRVCVCVCACVHVCGVCLCVCVTWLVVTALPCSRVVSDTILSLLLKPADLQE</sequence>
<keyword evidence="2" id="KW-0732">Signal</keyword>